<evidence type="ECO:0000313" key="3">
    <source>
        <dbReference type="Proteomes" id="UP000499080"/>
    </source>
</evidence>
<evidence type="ECO:0000256" key="1">
    <source>
        <dbReference type="SAM" id="Phobius"/>
    </source>
</evidence>
<keyword evidence="1" id="KW-0472">Membrane</keyword>
<evidence type="ECO:0000313" key="2">
    <source>
        <dbReference type="EMBL" id="GBN44403.1"/>
    </source>
</evidence>
<dbReference type="EMBL" id="BGPR01010128">
    <property type="protein sequence ID" value="GBN44403.1"/>
    <property type="molecule type" value="Genomic_DNA"/>
</dbReference>
<reference evidence="2 3" key="1">
    <citation type="journal article" date="2019" name="Sci. Rep.">
        <title>Orb-weaving spider Araneus ventricosus genome elucidates the spidroin gene catalogue.</title>
        <authorList>
            <person name="Kono N."/>
            <person name="Nakamura H."/>
            <person name="Ohtoshi R."/>
            <person name="Moran D.A.P."/>
            <person name="Shinohara A."/>
            <person name="Yoshida Y."/>
            <person name="Fujiwara M."/>
            <person name="Mori M."/>
            <person name="Tomita M."/>
            <person name="Arakawa K."/>
        </authorList>
    </citation>
    <scope>NUCLEOTIDE SEQUENCE [LARGE SCALE GENOMIC DNA]</scope>
</reference>
<name>A0A4Y2P0E4_ARAVE</name>
<gene>
    <name evidence="2" type="ORF">AVEN_70284_1</name>
</gene>
<accession>A0A4Y2P0E4</accession>
<dbReference type="Proteomes" id="UP000499080">
    <property type="component" value="Unassembled WGS sequence"/>
</dbReference>
<proteinExistence type="predicted"/>
<protein>
    <submittedName>
        <fullName evidence="2">Uncharacterized protein</fullName>
    </submittedName>
</protein>
<keyword evidence="3" id="KW-1185">Reference proteome</keyword>
<keyword evidence="1" id="KW-1133">Transmembrane helix</keyword>
<comment type="caution">
    <text evidence="2">The sequence shown here is derived from an EMBL/GenBank/DDBJ whole genome shotgun (WGS) entry which is preliminary data.</text>
</comment>
<feature type="transmembrane region" description="Helical" evidence="1">
    <location>
        <begin position="94"/>
        <end position="111"/>
    </location>
</feature>
<dbReference type="AlphaFoldDB" id="A0A4Y2P0E4"/>
<sequence>MNQPFYFSAPGPDFAQKRYSVPMGRVFVGWLQHSGETSVNDWEVKVSGQRPQHSSYGQLHMHLGSVFDHPNRGWSNYDGNKSPTTVLERRNLDFGTGLFYLSFSFVFYLYAERVLYNRKPYLVGSLPVD</sequence>
<keyword evidence="1" id="KW-0812">Transmembrane</keyword>
<organism evidence="2 3">
    <name type="scientific">Araneus ventricosus</name>
    <name type="common">Orbweaver spider</name>
    <name type="synonym">Epeira ventricosa</name>
    <dbReference type="NCBI Taxonomy" id="182803"/>
    <lineage>
        <taxon>Eukaryota</taxon>
        <taxon>Metazoa</taxon>
        <taxon>Ecdysozoa</taxon>
        <taxon>Arthropoda</taxon>
        <taxon>Chelicerata</taxon>
        <taxon>Arachnida</taxon>
        <taxon>Araneae</taxon>
        <taxon>Araneomorphae</taxon>
        <taxon>Entelegynae</taxon>
        <taxon>Araneoidea</taxon>
        <taxon>Araneidae</taxon>
        <taxon>Araneus</taxon>
    </lineage>
</organism>